<gene>
    <name evidence="1" type="ORF">KHQ06_28680</name>
</gene>
<evidence type="ECO:0008006" key="3">
    <source>
        <dbReference type="Google" id="ProtNLM"/>
    </source>
</evidence>
<organism evidence="1 2">
    <name type="scientific">Nocardia tengchongensis</name>
    <dbReference type="NCBI Taxonomy" id="2055889"/>
    <lineage>
        <taxon>Bacteria</taxon>
        <taxon>Bacillati</taxon>
        <taxon>Actinomycetota</taxon>
        <taxon>Actinomycetes</taxon>
        <taxon>Mycobacteriales</taxon>
        <taxon>Nocardiaceae</taxon>
        <taxon>Nocardia</taxon>
    </lineage>
</organism>
<dbReference type="PROSITE" id="PS51257">
    <property type="entry name" value="PROKAR_LIPOPROTEIN"/>
    <property type="match status" value="1"/>
</dbReference>
<reference evidence="1 2" key="1">
    <citation type="submission" date="2021-04" db="EMBL/GenBank/DDBJ databases">
        <title>Nocardia tengchongensis.</title>
        <authorList>
            <person name="Zhuang k."/>
            <person name="Ran Y."/>
            <person name="Li W."/>
        </authorList>
    </citation>
    <scope>NUCLEOTIDE SEQUENCE [LARGE SCALE GENOMIC DNA]</scope>
    <source>
        <strain evidence="1 2">CFH S0057</strain>
    </source>
</reference>
<accession>A0ABX8CZ60</accession>
<evidence type="ECO:0000313" key="1">
    <source>
        <dbReference type="EMBL" id="QVI25188.1"/>
    </source>
</evidence>
<dbReference type="EMBL" id="CP074371">
    <property type="protein sequence ID" value="QVI25188.1"/>
    <property type="molecule type" value="Genomic_DNA"/>
</dbReference>
<protein>
    <recommendedName>
        <fullName evidence="3">Pyridine nucleotide-disulfide oxidoreductase</fullName>
    </recommendedName>
</protein>
<evidence type="ECO:0000313" key="2">
    <source>
        <dbReference type="Proteomes" id="UP000683310"/>
    </source>
</evidence>
<keyword evidence="2" id="KW-1185">Reference proteome</keyword>
<sequence length="178" mass="19003">MSSAGSRRWWRLIPVAVAIFALVLAGCSAVQKGADSLKDAGKSDTGRSKVGDCINVIEGSMINSKTEPVDCASPKAVYKVAKHSSAKAECAADYTSYEETLNGASMAYLCLAPNFQPGACYHESMMTGYQYAECGTSNASFQVLTRIDGQSDENLCGEEADKVITLTEQPTTFCLKDL</sequence>
<name>A0ABX8CZ60_9NOCA</name>
<dbReference type="Proteomes" id="UP000683310">
    <property type="component" value="Chromosome"/>
</dbReference>
<proteinExistence type="predicted"/>